<dbReference type="GO" id="GO:0000155">
    <property type="term" value="F:phosphorelay sensor kinase activity"/>
    <property type="evidence" value="ECO:0007669"/>
    <property type="project" value="InterPro"/>
</dbReference>
<evidence type="ECO:0000313" key="7">
    <source>
        <dbReference type="EMBL" id="RCW40976.1"/>
    </source>
</evidence>
<dbReference type="GO" id="GO:0016020">
    <property type="term" value="C:membrane"/>
    <property type="evidence" value="ECO:0007669"/>
    <property type="project" value="InterPro"/>
</dbReference>
<evidence type="ECO:0000256" key="4">
    <source>
        <dbReference type="SAM" id="Coils"/>
    </source>
</evidence>
<dbReference type="Gene3D" id="1.20.5.1930">
    <property type="match status" value="1"/>
</dbReference>
<dbReference type="RefSeq" id="WP_170206349.1">
    <property type="nucleotide sequence ID" value="NZ_QPJC01000009.1"/>
</dbReference>
<keyword evidence="2 7" id="KW-0418">Kinase</keyword>
<reference evidence="7 8" key="1">
    <citation type="submission" date="2018-07" db="EMBL/GenBank/DDBJ databases">
        <title>Genomic Encyclopedia of Type Strains, Phase III (KMG-III): the genomes of soil and plant-associated and newly described type strains.</title>
        <authorList>
            <person name="Whitman W."/>
        </authorList>
    </citation>
    <scope>NUCLEOTIDE SEQUENCE [LARGE SCALE GENOMIC DNA]</scope>
    <source>
        <strain evidence="7 8">CECT 8575</strain>
    </source>
</reference>
<feature type="domain" description="Signal transduction histidine kinase subgroup 3 dimerisation and phosphoacceptor" evidence="6">
    <location>
        <begin position="239"/>
        <end position="307"/>
    </location>
</feature>
<dbReference type="Pfam" id="PF02518">
    <property type="entry name" value="HATPase_c"/>
    <property type="match status" value="1"/>
</dbReference>
<dbReference type="AlphaFoldDB" id="A0A368VHT4"/>
<keyword evidence="3" id="KW-0902">Two-component regulatory system</keyword>
<dbReference type="InterPro" id="IPR036890">
    <property type="entry name" value="HATPase_C_sf"/>
</dbReference>
<dbReference type="PANTHER" id="PTHR24421">
    <property type="entry name" value="NITRATE/NITRITE SENSOR PROTEIN NARX-RELATED"/>
    <property type="match status" value="1"/>
</dbReference>
<evidence type="ECO:0000256" key="2">
    <source>
        <dbReference type="ARBA" id="ARBA00022777"/>
    </source>
</evidence>
<dbReference type="NCBIfam" id="NF047786">
    <property type="entry name" value="his_kin_MadS"/>
    <property type="match status" value="1"/>
</dbReference>
<feature type="coiled-coil region" evidence="4">
    <location>
        <begin position="203"/>
        <end position="233"/>
    </location>
</feature>
<dbReference type="Gene3D" id="3.30.565.10">
    <property type="entry name" value="Histidine kinase-like ATPase, C-terminal domain"/>
    <property type="match status" value="1"/>
</dbReference>
<organism evidence="7 8">
    <name type="scientific">Halopolyspora algeriensis</name>
    <dbReference type="NCBI Taxonomy" id="1500506"/>
    <lineage>
        <taxon>Bacteria</taxon>
        <taxon>Bacillati</taxon>
        <taxon>Actinomycetota</taxon>
        <taxon>Actinomycetes</taxon>
        <taxon>Actinomycetes incertae sedis</taxon>
        <taxon>Halopolyspora</taxon>
    </lineage>
</organism>
<keyword evidence="1" id="KW-0808">Transferase</keyword>
<evidence type="ECO:0000256" key="1">
    <source>
        <dbReference type="ARBA" id="ARBA00022679"/>
    </source>
</evidence>
<accession>A0A368VHT4</accession>
<name>A0A368VHT4_9ACTN</name>
<dbReference type="InterPro" id="IPR011712">
    <property type="entry name" value="Sig_transdc_His_kin_sub3_dim/P"/>
</dbReference>
<dbReference type="EMBL" id="QPJC01000009">
    <property type="protein sequence ID" value="RCW40976.1"/>
    <property type="molecule type" value="Genomic_DNA"/>
</dbReference>
<dbReference type="Proteomes" id="UP000253495">
    <property type="component" value="Unassembled WGS sequence"/>
</dbReference>
<protein>
    <submittedName>
        <fullName evidence="7">Signal transduction histidine kinase</fullName>
    </submittedName>
</protein>
<dbReference type="InterPro" id="IPR029016">
    <property type="entry name" value="GAF-like_dom_sf"/>
</dbReference>
<gene>
    <name evidence="7" type="ORF">DFQ14_10953</name>
</gene>
<proteinExistence type="predicted"/>
<dbReference type="Gene3D" id="3.30.450.40">
    <property type="match status" value="1"/>
</dbReference>
<keyword evidence="8" id="KW-1185">Reference proteome</keyword>
<keyword evidence="4" id="KW-0175">Coiled coil</keyword>
<dbReference type="PANTHER" id="PTHR24421:SF61">
    <property type="entry name" value="OXYGEN SENSOR HISTIDINE KINASE NREB"/>
    <property type="match status" value="1"/>
</dbReference>
<dbReference type="InterPro" id="IPR050482">
    <property type="entry name" value="Sensor_HK_TwoCompSys"/>
</dbReference>
<dbReference type="CDD" id="cd16917">
    <property type="entry name" value="HATPase_UhpB-NarQ-NarX-like"/>
    <property type="match status" value="1"/>
</dbReference>
<evidence type="ECO:0000313" key="8">
    <source>
        <dbReference type="Proteomes" id="UP000253495"/>
    </source>
</evidence>
<dbReference type="SUPFAM" id="SSF55874">
    <property type="entry name" value="ATPase domain of HSP90 chaperone/DNA topoisomerase II/histidine kinase"/>
    <property type="match status" value="1"/>
</dbReference>
<dbReference type="Pfam" id="PF07730">
    <property type="entry name" value="HisKA_3"/>
    <property type="match status" value="1"/>
</dbReference>
<evidence type="ECO:0000259" key="5">
    <source>
        <dbReference type="Pfam" id="PF02518"/>
    </source>
</evidence>
<evidence type="ECO:0000259" key="6">
    <source>
        <dbReference type="Pfam" id="PF07730"/>
    </source>
</evidence>
<feature type="domain" description="Histidine kinase/HSP90-like ATPase" evidence="5">
    <location>
        <begin position="352"/>
        <end position="450"/>
    </location>
</feature>
<dbReference type="InterPro" id="IPR003594">
    <property type="entry name" value="HATPase_dom"/>
</dbReference>
<dbReference type="SUPFAM" id="SSF55781">
    <property type="entry name" value="GAF domain-like"/>
    <property type="match status" value="1"/>
</dbReference>
<comment type="caution">
    <text evidence="7">The sequence shown here is derived from an EMBL/GenBank/DDBJ whole genome shotgun (WGS) entry which is preliminary data.</text>
</comment>
<sequence length="458" mass="50186">MTTWEQPRAAEETASLGELTGVRSSKHSFYPEYIRSNERLTVAVQALDEISRALVRSAEGPRALVEAVLGAAVEHLEAEWVLLAVADGALRGIRPGFLLAIGGEFIDREEQLPVEVREQLDVIRRRPWELEPCATGPGWVRAPMMLEDEPVGGIVGQPGHGVHVARTDLSILRVLANQAAVALYNSHLFHTVAQLRGRTEQLDEEASRQAKDLVERKAELQQVQRRLTEAMQHQVIDEERHRIARELHDSVTQAVLSAGMTVEVCRSELESMDERAQEVGRRLVTAKDLTQQAVTQLRSAIYALHHASDEGPGSLPVLLERLSNVHLPTEVTAAVRVEGEPIPLSYVAEHSMLRLTGEALFNVATHADADQAMVELAYESHRVVLSIADDGNGDPAQLRKVLEEASASCLSGHHRGLANMAARAEQLGGALSIARAQMGGILIRLEVPLPLPEGEFDE</sequence>
<dbReference type="GO" id="GO:0046983">
    <property type="term" value="F:protein dimerization activity"/>
    <property type="evidence" value="ECO:0007669"/>
    <property type="project" value="InterPro"/>
</dbReference>
<evidence type="ECO:0000256" key="3">
    <source>
        <dbReference type="ARBA" id="ARBA00023012"/>
    </source>
</evidence>